<dbReference type="InterPro" id="IPR006626">
    <property type="entry name" value="PbH1"/>
</dbReference>
<dbReference type="SUPFAM" id="SSF51120">
    <property type="entry name" value="beta-Roll"/>
    <property type="match status" value="1"/>
</dbReference>
<dbReference type="EMBL" id="SJPY01000012">
    <property type="protein sequence ID" value="TWU34170.1"/>
    <property type="molecule type" value="Genomic_DNA"/>
</dbReference>
<dbReference type="OrthoDB" id="292934at2"/>
<dbReference type="SMART" id="SM00710">
    <property type="entry name" value="PbH1"/>
    <property type="match status" value="13"/>
</dbReference>
<dbReference type="InterPro" id="IPR011049">
    <property type="entry name" value="Serralysin-like_metalloprot_C"/>
</dbReference>
<dbReference type="InterPro" id="IPR002105">
    <property type="entry name" value="Dockerin_1_rpt"/>
</dbReference>
<sequence length="2010" mass="203530">MAFPSRRKFRSIRQSFFGSAKIEEQKSSKRRSFRARLEQLEDRRLLAVGALPLPAAPQVTDTTNIAIVAGLLQVSDTGDASDDDFLISYAGGVYTITDNNGAEIKTSIAGATGDGTDRVTIPDTGITGIEFNTLGGNDTLRIDQTGGNLAVPLAFLGGDDDDELILVGGTATDVTFSYDTENDGNIEIDGQFISYTGLEPITSTIDAVNIVLNYGAAEETITVSAAGVGQTNVDSDVGGETTTFNNPSGSLTINPQAEDEEGGDRIILGAVGSDFDADLSIHAGPDDAITIESPVADVGSGNVVLTAGNIQFTEGTIRTSGTVMISSPNIELTGTQFDDVLAITATSEDSGSFQLESNGLAGPSVEFIAASRLSFSGLDGDDILRISNPTEGLFRPDGGITFNGGDQTNADTLEVYGGIADHVEHVFANDSDGTIAYDGGTEPTILYDGLEPVIDTITASTRTFTFTGGAETITLGDGAAKADGLNQIDSTLGESVLFQSPTLTLQVNAGTGDDTIDVTALDSLYTASTILSGGSEIDTLTITGATFKTNDQGRGLELREMETATITTTTINDNTVDGPGAGLLVDAGDVTITDSSITGNVTTGGFDGGGIHQAAGTLSLDGTTIAENTAAGDGGGIFATVETLTVDTSTIQSNGADGFSGSGGGIYLGSGTLSIADTSISENRANRAGGGIEVVSATTTTLSNVDFLRNNAGVLPAVGNPGNGGALHVTGNGNVTIVDGSAEENTAASEGGAFWNGSGTMSIDGTTISSNTASGNAGDEGGGGVFNHAGTLTIENATFSGNQADGIAGSGGSIFSLAGTVTIDDSSIGTSSANRAGGGIEVVVGDVTLTNVDLFSNDVAGLGTTAIAPNPGNGGGLHISSNATVTLVGGLVRNNTARDEGGGLWNSATGTMTLTGTTVTLNTATGSNAANAAQGGGGLFNDGGLLTIQAGSIITENSALDPDGPTTNDDGGGGVFNNGGMLTITGGTTRITGNLATDGAGNGGGLLTIGGVVVITDATVSANSAARAGGGIENNAANLTLTNVIVGGGNLVDGNLAGVNGGGLHASGLAVTQVDGGTFTNNQAGEEGGGLWNGAGTMMVSGTMIDGNTASGTAAAQAGGGAFNSIGTLTLDGVTLTNNIANSDAASGGGAFNDQGTMHVLNSTIHGNDLCALAYLRPSGSIVDNDFGVNVGGNLCPLLGTDNDDIIRVTNKTITINADSLFYDDDTLGRIAIEAGLGNDQFEIRSTDADNPITADAGAGDDIVHISSDAPADAGTLDGILGDIDVIGGSHESTDEVTETVTSRRSPSENASVSTTTAIGDVMLISDDSDAGNNAYTLTSNTFQRTGPAATGVISYLTTETIDIETGNGNDVLSIASTAAESQATIRTSEGDDDVHVVRTGTDSILRLVTENGADHLTVETTGLRSVIDIDLGNQNDALTLLDRGTGSGINASTGAGSDTIVVGGAVASAPIVTHSTAVIAIQSAAGEDMFDVNEVFFETVVELSGGDDNDTFNLNAKGTDAAGFLGRINDDPIGSGGQDAQAKTRELLIDGGENGNATQTYIEGVIVTPDDIASETQVPNQDVGDTINVNAQSAAASLDLRYAITGASQGVLATTVPNAVQANRETIGNEVVDSLFVENINIHSGSADDILTVTSSIPYGIEQSHQAIRFDGDNGDSDRLEVLGTDQADRVTVGFINGDATNEPIEIHGVEYLRVDGLDDNDQISNQTDAISVLNGGEGMDTMLGGSAADALTGGPGVDNLFGRNGNDVLFSERDYGSDQNYITNGELLDGGGQDNLNPGDVCVQIGLDLVRNCEVLADGGAEKDVLTWLRARLIPGDSISFAGDSDQLEPFGPIQFPASELEATTEPSSLSDAAPSISNANPILAQGERIYDVNRDGLVTPLDAVIVINRMNDLETKGANAETELSISERLREDVDGDGKVSALDALLVINMLNEAAEPMRSAVESESTSVANASNHWAASVDQAFESANDWSDDDDANDPLGVGLLF</sequence>
<organism evidence="1 2">
    <name type="scientific">Novipirellula aureliae</name>
    <dbReference type="NCBI Taxonomy" id="2527966"/>
    <lineage>
        <taxon>Bacteria</taxon>
        <taxon>Pseudomonadati</taxon>
        <taxon>Planctomycetota</taxon>
        <taxon>Planctomycetia</taxon>
        <taxon>Pirellulales</taxon>
        <taxon>Pirellulaceae</taxon>
        <taxon>Novipirellula</taxon>
    </lineage>
</organism>
<evidence type="ECO:0000313" key="1">
    <source>
        <dbReference type="EMBL" id="TWU34170.1"/>
    </source>
</evidence>
<accession>A0A5C6DBD3</accession>
<dbReference type="SUPFAM" id="SSF63446">
    <property type="entry name" value="Type I dockerin domain"/>
    <property type="match status" value="1"/>
</dbReference>
<dbReference type="InterPro" id="IPR011050">
    <property type="entry name" value="Pectin_lyase_fold/virulence"/>
</dbReference>
<reference evidence="1 2" key="1">
    <citation type="submission" date="2019-02" db="EMBL/GenBank/DDBJ databases">
        <title>Deep-cultivation of Planctomycetes and their phenomic and genomic characterization uncovers novel biology.</title>
        <authorList>
            <person name="Wiegand S."/>
            <person name="Jogler M."/>
            <person name="Boedeker C."/>
            <person name="Pinto D."/>
            <person name="Vollmers J."/>
            <person name="Rivas-Marin E."/>
            <person name="Kohn T."/>
            <person name="Peeters S.H."/>
            <person name="Heuer A."/>
            <person name="Rast P."/>
            <person name="Oberbeckmann S."/>
            <person name="Bunk B."/>
            <person name="Jeske O."/>
            <person name="Meyerdierks A."/>
            <person name="Storesund J.E."/>
            <person name="Kallscheuer N."/>
            <person name="Luecker S."/>
            <person name="Lage O.M."/>
            <person name="Pohl T."/>
            <person name="Merkel B.J."/>
            <person name="Hornburger P."/>
            <person name="Mueller R.-W."/>
            <person name="Bruemmer F."/>
            <person name="Labrenz M."/>
            <person name="Spormann A.M."/>
            <person name="Op Den Camp H."/>
            <person name="Overmann J."/>
            <person name="Amann R."/>
            <person name="Jetten M.S.M."/>
            <person name="Mascher T."/>
            <person name="Medema M.H."/>
            <person name="Devos D.P."/>
            <person name="Kaster A.-K."/>
            <person name="Ovreas L."/>
            <person name="Rohde M."/>
            <person name="Galperin M.Y."/>
            <person name="Jogler C."/>
        </authorList>
    </citation>
    <scope>NUCLEOTIDE SEQUENCE [LARGE SCALE GENOMIC DNA]</scope>
    <source>
        <strain evidence="1 2">Q31b</strain>
    </source>
</reference>
<dbReference type="Gene3D" id="1.10.1330.10">
    <property type="entry name" value="Dockerin domain"/>
    <property type="match status" value="1"/>
</dbReference>
<dbReference type="PANTHER" id="PTHR34720">
    <property type="entry name" value="MICROCYSTIN DEPENDENT PROTEIN"/>
    <property type="match status" value="1"/>
</dbReference>
<dbReference type="RefSeq" id="WP_146602701.1">
    <property type="nucleotide sequence ID" value="NZ_SJPY01000012.1"/>
</dbReference>
<proteinExistence type="predicted"/>
<evidence type="ECO:0000313" key="2">
    <source>
        <dbReference type="Proteomes" id="UP000315471"/>
    </source>
</evidence>
<dbReference type="Pfam" id="PF00404">
    <property type="entry name" value="Dockerin_1"/>
    <property type="match status" value="1"/>
</dbReference>
<gene>
    <name evidence="1" type="primary">pmpB</name>
    <name evidence="1" type="ORF">Q31b_56410</name>
</gene>
<dbReference type="PANTHER" id="PTHR34720:SF9">
    <property type="entry name" value="BLR4714 PROTEIN"/>
    <property type="match status" value="1"/>
</dbReference>
<name>A0A5C6DBD3_9BACT</name>
<dbReference type="InterPro" id="IPR036439">
    <property type="entry name" value="Dockerin_dom_sf"/>
</dbReference>
<protein>
    <submittedName>
        <fullName evidence="1">Putative outer membrane protein PmpB</fullName>
    </submittedName>
</protein>
<dbReference type="Proteomes" id="UP000315471">
    <property type="component" value="Unassembled WGS sequence"/>
</dbReference>
<dbReference type="SUPFAM" id="SSF51126">
    <property type="entry name" value="Pectin lyase-like"/>
    <property type="match status" value="3"/>
</dbReference>
<keyword evidence="2" id="KW-1185">Reference proteome</keyword>
<dbReference type="GO" id="GO:0004553">
    <property type="term" value="F:hydrolase activity, hydrolyzing O-glycosyl compounds"/>
    <property type="evidence" value="ECO:0007669"/>
    <property type="project" value="InterPro"/>
</dbReference>
<dbReference type="GO" id="GO:0000272">
    <property type="term" value="P:polysaccharide catabolic process"/>
    <property type="evidence" value="ECO:0007669"/>
    <property type="project" value="InterPro"/>
</dbReference>
<comment type="caution">
    <text evidence="1">The sequence shown here is derived from an EMBL/GenBank/DDBJ whole genome shotgun (WGS) entry which is preliminary data.</text>
</comment>